<dbReference type="STRING" id="1121477.SAMN02745223_00562"/>
<evidence type="ECO:0000256" key="2">
    <source>
        <dbReference type="ARBA" id="ARBA00022679"/>
    </source>
</evidence>
<dbReference type="RefSeq" id="WP_046136395.1">
    <property type="nucleotide sequence ID" value="NZ_FQVC01000001.1"/>
</dbReference>
<name>A0A0F5LE32_9HYPH</name>
<evidence type="ECO:0000313" key="4">
    <source>
        <dbReference type="EMBL" id="SHE50064.1"/>
    </source>
</evidence>
<reference evidence="4 6" key="2">
    <citation type="submission" date="2016-11" db="EMBL/GenBank/DDBJ databases">
        <authorList>
            <person name="Jaros S."/>
            <person name="Januszkiewicz K."/>
            <person name="Wedrychowicz H."/>
        </authorList>
    </citation>
    <scope>NUCLEOTIDE SEQUENCE [LARGE SCALE GENOMIC DNA]</scope>
    <source>
        <strain evidence="4 6">DSM 17137</strain>
    </source>
</reference>
<gene>
    <name evidence="4" type="ORF">SAMN02745223_00562</name>
    <name evidence="3" type="ORF">VW29_16640</name>
</gene>
<keyword evidence="1" id="KW-0328">Glycosyltransferase</keyword>
<dbReference type="Pfam" id="PF03808">
    <property type="entry name" value="Glyco_tran_WecG"/>
    <property type="match status" value="1"/>
</dbReference>
<dbReference type="CDD" id="cd06533">
    <property type="entry name" value="Glyco_transf_WecG_TagA"/>
    <property type="match status" value="1"/>
</dbReference>
<dbReference type="Proteomes" id="UP000033608">
    <property type="component" value="Unassembled WGS sequence"/>
</dbReference>
<evidence type="ECO:0000313" key="5">
    <source>
        <dbReference type="Proteomes" id="UP000033608"/>
    </source>
</evidence>
<accession>A0A0F5LE32</accession>
<dbReference type="PANTHER" id="PTHR34136:SF1">
    <property type="entry name" value="UDP-N-ACETYL-D-MANNOSAMINURONIC ACID TRANSFERASE"/>
    <property type="match status" value="1"/>
</dbReference>
<evidence type="ECO:0000313" key="3">
    <source>
        <dbReference type="EMBL" id="KKB80636.1"/>
    </source>
</evidence>
<dbReference type="AlphaFoldDB" id="A0A0F5LE32"/>
<keyword evidence="2" id="KW-0808">Transferase</keyword>
<evidence type="ECO:0000313" key="6">
    <source>
        <dbReference type="Proteomes" id="UP000184533"/>
    </source>
</evidence>
<proteinExistence type="predicted"/>
<dbReference type="Proteomes" id="UP000184533">
    <property type="component" value="Unassembled WGS sequence"/>
</dbReference>
<dbReference type="OrthoDB" id="9771846at2"/>
<dbReference type="NCBIfam" id="TIGR00696">
    <property type="entry name" value="wecG_tagA_cpsF"/>
    <property type="match status" value="1"/>
</dbReference>
<reference evidence="3 5" key="1">
    <citation type="submission" date="2015-03" db="EMBL/GenBank/DDBJ databases">
        <authorList>
            <person name="Hassan Y.I."/>
            <person name="Lepp D."/>
            <person name="Zhou T."/>
        </authorList>
    </citation>
    <scope>NUCLEOTIDE SEQUENCE [LARGE SCALE GENOMIC DNA]</scope>
    <source>
        <strain evidence="3 5">DSM 17137</strain>
    </source>
</reference>
<dbReference type="InterPro" id="IPR004629">
    <property type="entry name" value="WecG_TagA_CpsF"/>
</dbReference>
<keyword evidence="5" id="KW-1185">Reference proteome</keyword>
<organism evidence="3 5">
    <name type="scientific">Devosia limi DSM 17137</name>
    <dbReference type="NCBI Taxonomy" id="1121477"/>
    <lineage>
        <taxon>Bacteria</taxon>
        <taxon>Pseudomonadati</taxon>
        <taxon>Pseudomonadota</taxon>
        <taxon>Alphaproteobacteria</taxon>
        <taxon>Hyphomicrobiales</taxon>
        <taxon>Devosiaceae</taxon>
        <taxon>Devosia</taxon>
    </lineage>
</organism>
<dbReference type="EMBL" id="LAJF01000101">
    <property type="protein sequence ID" value="KKB80636.1"/>
    <property type="molecule type" value="Genomic_DNA"/>
</dbReference>
<protein>
    <submittedName>
        <fullName evidence="4">Polymer biosynthesis protein, WecB/TagA/CpsF family</fullName>
    </submittedName>
</protein>
<dbReference type="PATRIC" id="fig|1121477.3.peg.73"/>
<evidence type="ECO:0000256" key="1">
    <source>
        <dbReference type="ARBA" id="ARBA00022676"/>
    </source>
</evidence>
<dbReference type="PANTHER" id="PTHR34136">
    <property type="match status" value="1"/>
</dbReference>
<dbReference type="GO" id="GO:0016758">
    <property type="term" value="F:hexosyltransferase activity"/>
    <property type="evidence" value="ECO:0007669"/>
    <property type="project" value="TreeGrafter"/>
</dbReference>
<sequence>MPLPLSNRETIASRIHFLGAPFDVIDRDAVIEALRAGSNQTPFRYIVTPNADHIARLSSRDDLDTCYENAWLSLCDSKPVWLLSKTRGRNLDHITGSDLTRTIFEDVLRPGDDVALIVAEDRIGVDIAKAYPAVNFRWHAPPHGILEKPQAQQAVIDFVQASPSRFVFFAIGGPQSEWLAANIKGHATARGTALCIGASLEFLTGRRKRAPLWMQRFGLEWLHRLSSEPQRLWKRYLFSVPVLLRLYIAEFTPPRQSEPRQ</sequence>
<dbReference type="EMBL" id="FQVC01000001">
    <property type="protein sequence ID" value="SHE50064.1"/>
    <property type="molecule type" value="Genomic_DNA"/>
</dbReference>